<dbReference type="SUPFAM" id="SSF54991">
    <property type="entry name" value="Anticodon-binding domain of PheRS"/>
    <property type="match status" value="1"/>
</dbReference>
<dbReference type="Gene3D" id="2.40.50.140">
    <property type="entry name" value="Nucleic acid-binding proteins"/>
    <property type="match status" value="1"/>
</dbReference>
<dbReference type="PANTHER" id="PTHR10947">
    <property type="entry name" value="PHENYLALANYL-TRNA SYNTHETASE BETA CHAIN AND LEUCINE-RICH REPEAT-CONTAINING PROTEIN 47"/>
    <property type="match status" value="1"/>
</dbReference>
<evidence type="ECO:0000313" key="14">
    <source>
        <dbReference type="EMBL" id="QCI26658.1"/>
    </source>
</evidence>
<dbReference type="InterPro" id="IPR005146">
    <property type="entry name" value="B3/B4_tRNA-bd"/>
</dbReference>
<dbReference type="GO" id="GO:0003723">
    <property type="term" value="F:RNA binding"/>
    <property type="evidence" value="ECO:0007669"/>
    <property type="project" value="InterPro"/>
</dbReference>
<evidence type="ECO:0000256" key="9">
    <source>
        <dbReference type="ARBA" id="ARBA00023146"/>
    </source>
</evidence>
<evidence type="ECO:0000256" key="5">
    <source>
        <dbReference type="ARBA" id="ARBA00022741"/>
    </source>
</evidence>
<dbReference type="SMART" id="SM00873">
    <property type="entry name" value="B3_4"/>
    <property type="match status" value="1"/>
</dbReference>
<dbReference type="Gene3D" id="3.50.40.10">
    <property type="entry name" value="Phenylalanyl-trna Synthetase, Chain B, domain 3"/>
    <property type="match status" value="1"/>
</dbReference>
<evidence type="ECO:0000313" key="15">
    <source>
        <dbReference type="Proteomes" id="UP000298782"/>
    </source>
</evidence>
<dbReference type="InterPro" id="IPR041616">
    <property type="entry name" value="PheRS_beta_core"/>
</dbReference>
<feature type="binding site" evidence="11">
    <location>
        <position position="457"/>
    </location>
    <ligand>
        <name>Mg(2+)</name>
        <dbReference type="ChEBI" id="CHEBI:18420"/>
        <note>shared with alpha subunit</note>
    </ligand>
</feature>
<comment type="subunit">
    <text evidence="2 11">Tetramer of two alpha and two beta subunits.</text>
</comment>
<comment type="subcellular location">
    <subcellularLocation>
        <location evidence="11">Cytoplasm</location>
    </subcellularLocation>
</comment>
<comment type="caution">
    <text evidence="11">Lacks conserved residue(s) required for the propagation of feature annotation.</text>
</comment>
<dbReference type="Pfam" id="PF03147">
    <property type="entry name" value="FDX-ACB"/>
    <property type="match status" value="1"/>
</dbReference>
<comment type="catalytic activity">
    <reaction evidence="10 11">
        <text>tRNA(Phe) + L-phenylalanine + ATP = L-phenylalanyl-tRNA(Phe) + AMP + diphosphate + H(+)</text>
        <dbReference type="Rhea" id="RHEA:19413"/>
        <dbReference type="Rhea" id="RHEA-COMP:9668"/>
        <dbReference type="Rhea" id="RHEA-COMP:9699"/>
        <dbReference type="ChEBI" id="CHEBI:15378"/>
        <dbReference type="ChEBI" id="CHEBI:30616"/>
        <dbReference type="ChEBI" id="CHEBI:33019"/>
        <dbReference type="ChEBI" id="CHEBI:58095"/>
        <dbReference type="ChEBI" id="CHEBI:78442"/>
        <dbReference type="ChEBI" id="CHEBI:78531"/>
        <dbReference type="ChEBI" id="CHEBI:456215"/>
        <dbReference type="EC" id="6.1.1.20"/>
    </reaction>
</comment>
<sequence>MKFSEAWLKKKFNLFFIRTDILCQQLTQCGFEVEEVVHDTGIDDQIIVGKILSVERQIKKKNVFLYKILIGNNIVVKIISDLFELNCFNKVAVMLDSNLNIENNKNVQIKKFCSYSDLHLMYGTNRIILFPNNAQPGELVKKYFIKKNNNIIKVNIPPNRSDVISLLGLARELSSFNNINLPVLPSYCIREQINCKLKINIEKDSGCKRYIGRIIKNINAQVTTPFWMQERLRNSGVYTENVILDIINYVLIEIGEPVHIINIDNNFDDLNITKNKKIENVILPNGVAISLKTNISIISQKNKILLLSNNINLQCSSVKLNTKNIFIGSACLTSHQLSQNCFQYDMLDRNELYIYKRSVNIIQQEHSVNYTTFLIHKICGGEIGPLSYSKNITYHNNNHSKKIFLCHVYLNKILGFFVNATDIYNIFFYLGYNIVFFKTGWFMIPPYWRKDVYLQEDLIADFIRLYGYDKIPMNILPNNNFNIQKNISCSDKYNFDYSKNLKLILMSRGYSEVINYSFINPDMQYLFNPNIHPLMIKNPISKDMSSMRCTLWIGLIISALYNQKRQKFFLRLFEIGLCFIPNKKELLQSNQIRCLSGLITGLNFSIHWNEKNKNVDFYHIKGDIEALLIYCGIKEKVQFVPKPIFGLNPNISAYIYLNEKKIGKIGALDLLLEKKFCFKNSVFLFELFLDKISFFSIEKVKKIKYFPRSQRDISIIISKSVTYASILRSCKKSIGNEEIEFNVFDVYQGNHIESGKKSISINLLFLNLKGDLNEKKINILVNNILSVLKNDFNAVLRT</sequence>
<proteinExistence type="inferred from homology"/>
<dbReference type="SUPFAM" id="SSF55681">
    <property type="entry name" value="Class II aaRS and biotin synthetases"/>
    <property type="match status" value="1"/>
</dbReference>
<keyword evidence="6 11" id="KW-0067">ATP-binding</keyword>
<evidence type="ECO:0000256" key="7">
    <source>
        <dbReference type="ARBA" id="ARBA00022842"/>
    </source>
</evidence>
<feature type="domain" description="B5" evidence="13">
    <location>
        <begin position="398"/>
        <end position="473"/>
    </location>
</feature>
<dbReference type="InterPro" id="IPR045060">
    <property type="entry name" value="Phe-tRNA-ligase_IIc_bsu"/>
</dbReference>
<dbReference type="SUPFAM" id="SSF46955">
    <property type="entry name" value="Putative DNA-binding domain"/>
    <property type="match status" value="2"/>
</dbReference>
<dbReference type="InterPro" id="IPR036690">
    <property type="entry name" value="Fdx_antiC-bd_sf"/>
</dbReference>
<dbReference type="PROSITE" id="PS51483">
    <property type="entry name" value="B5"/>
    <property type="match status" value="1"/>
</dbReference>
<evidence type="ECO:0000256" key="6">
    <source>
        <dbReference type="ARBA" id="ARBA00022840"/>
    </source>
</evidence>
<dbReference type="Pfam" id="PF03484">
    <property type="entry name" value="B5"/>
    <property type="match status" value="1"/>
</dbReference>
<reference evidence="14 15" key="2">
    <citation type="submission" date="2019-05" db="EMBL/GenBank/DDBJ databases">
        <title>Genome evolution of the obligate endosymbiont Buchnera aphidicola.</title>
        <authorList>
            <person name="Moran N.A."/>
        </authorList>
    </citation>
    <scope>NUCLEOTIDE SEQUENCE [LARGE SCALE GENOMIC DNA]</scope>
    <source>
        <strain evidence="14 15">Tca</strain>
    </source>
</reference>
<evidence type="ECO:0000259" key="13">
    <source>
        <dbReference type="PROSITE" id="PS51483"/>
    </source>
</evidence>
<dbReference type="GO" id="GO:0005524">
    <property type="term" value="F:ATP binding"/>
    <property type="evidence" value="ECO:0007669"/>
    <property type="project" value="UniProtKB-UniRule"/>
</dbReference>
<dbReference type="InterPro" id="IPR012340">
    <property type="entry name" value="NA-bd_OB-fold"/>
</dbReference>
<accession>A0A4D6YLV6</accession>
<dbReference type="InterPro" id="IPR005121">
    <property type="entry name" value="Fdx_antiC-bd"/>
</dbReference>
<dbReference type="SUPFAM" id="SSF56037">
    <property type="entry name" value="PheT/TilS domain"/>
    <property type="match status" value="1"/>
</dbReference>
<keyword evidence="5 11" id="KW-0547">Nucleotide-binding</keyword>
<dbReference type="SMART" id="SM00896">
    <property type="entry name" value="FDX-ACB"/>
    <property type="match status" value="1"/>
</dbReference>
<dbReference type="Gene3D" id="3.30.56.10">
    <property type="match status" value="2"/>
</dbReference>
<keyword evidence="8 11" id="KW-0648">Protein biosynthesis</keyword>
<dbReference type="GO" id="GO:0009328">
    <property type="term" value="C:phenylalanine-tRNA ligase complex"/>
    <property type="evidence" value="ECO:0007669"/>
    <property type="project" value="TreeGrafter"/>
</dbReference>
<gene>
    <name evidence="11 14" type="primary">pheT</name>
    <name evidence="14" type="ORF">D9V80_00550</name>
</gene>
<dbReference type="InterPro" id="IPR020825">
    <property type="entry name" value="Phe-tRNA_synthase-like_B3/B4"/>
</dbReference>
<dbReference type="GO" id="GO:0000287">
    <property type="term" value="F:magnesium ion binding"/>
    <property type="evidence" value="ECO:0007669"/>
    <property type="project" value="UniProtKB-UniRule"/>
</dbReference>
<dbReference type="SUPFAM" id="SSF50249">
    <property type="entry name" value="Nucleic acid-binding proteins"/>
    <property type="match status" value="1"/>
</dbReference>
<keyword evidence="15" id="KW-1185">Reference proteome</keyword>
<dbReference type="AlphaFoldDB" id="A0A4D6YLV6"/>
<evidence type="ECO:0000259" key="12">
    <source>
        <dbReference type="PROSITE" id="PS51447"/>
    </source>
</evidence>
<keyword evidence="4 11" id="KW-0479">Metal-binding</keyword>
<dbReference type="Pfam" id="PF17759">
    <property type="entry name" value="tRNA_synthFbeta"/>
    <property type="match status" value="1"/>
</dbReference>
<evidence type="ECO:0000256" key="3">
    <source>
        <dbReference type="ARBA" id="ARBA00022598"/>
    </source>
</evidence>
<dbReference type="InterPro" id="IPR004532">
    <property type="entry name" value="Phe-tRNA-ligase_IIc_bsu_bact"/>
</dbReference>
<dbReference type="CDD" id="cd00769">
    <property type="entry name" value="PheRS_beta_core"/>
    <property type="match status" value="1"/>
</dbReference>
<evidence type="ECO:0000256" key="2">
    <source>
        <dbReference type="ARBA" id="ARBA00011209"/>
    </source>
</evidence>
<keyword evidence="9 11" id="KW-0030">Aminoacyl-tRNA synthetase</keyword>
<dbReference type="EMBL" id="CP034852">
    <property type="protein sequence ID" value="QCI26658.1"/>
    <property type="molecule type" value="Genomic_DNA"/>
</dbReference>
<dbReference type="GO" id="GO:0006432">
    <property type="term" value="P:phenylalanyl-tRNA aminoacylation"/>
    <property type="evidence" value="ECO:0007669"/>
    <property type="project" value="UniProtKB-UniRule"/>
</dbReference>
<dbReference type="InterPro" id="IPR009061">
    <property type="entry name" value="DNA-bd_dom_put_sf"/>
</dbReference>
<dbReference type="PANTHER" id="PTHR10947:SF0">
    <property type="entry name" value="PHENYLALANINE--TRNA LIGASE BETA SUBUNIT"/>
    <property type="match status" value="1"/>
</dbReference>
<feature type="binding site" evidence="11">
    <location>
        <position position="461"/>
    </location>
    <ligand>
        <name>Mg(2+)</name>
        <dbReference type="ChEBI" id="CHEBI:18420"/>
        <note>shared with alpha subunit</note>
    </ligand>
</feature>
<dbReference type="EC" id="6.1.1.20" evidence="11"/>
<comment type="similarity">
    <text evidence="1 11">Belongs to the phenylalanyl-tRNA synthetase beta subunit family. Type 1 subfamily.</text>
</comment>
<feature type="domain" description="FDX-ACB" evidence="12">
    <location>
        <begin position="704"/>
        <end position="797"/>
    </location>
</feature>
<dbReference type="InterPro" id="IPR045864">
    <property type="entry name" value="aa-tRNA-synth_II/BPL/LPL"/>
</dbReference>
<name>A0A4D6YLV6_9GAMM</name>
<organism evidence="14 15">
    <name type="scientific">Buchnera aphidicola</name>
    <name type="common">Thelaxes californica</name>
    <dbReference type="NCBI Taxonomy" id="1315998"/>
    <lineage>
        <taxon>Bacteria</taxon>
        <taxon>Pseudomonadati</taxon>
        <taxon>Pseudomonadota</taxon>
        <taxon>Gammaproteobacteria</taxon>
        <taxon>Enterobacterales</taxon>
        <taxon>Erwiniaceae</taxon>
        <taxon>Buchnera</taxon>
    </lineage>
</organism>
<dbReference type="SMART" id="SM00874">
    <property type="entry name" value="B5"/>
    <property type="match status" value="1"/>
</dbReference>
<dbReference type="InterPro" id="IPR005147">
    <property type="entry name" value="tRNA_synthase_B5-dom"/>
</dbReference>
<keyword evidence="3 11" id="KW-0436">Ligase</keyword>
<keyword evidence="11" id="KW-0963">Cytoplasm</keyword>
<evidence type="ECO:0000256" key="1">
    <source>
        <dbReference type="ARBA" id="ARBA00008653"/>
    </source>
</evidence>
<evidence type="ECO:0000256" key="11">
    <source>
        <dbReference type="HAMAP-Rule" id="MF_00283"/>
    </source>
</evidence>
<dbReference type="RefSeq" id="WP_158353194.1">
    <property type="nucleotide sequence ID" value="NZ_CP034852.1"/>
</dbReference>
<dbReference type="OrthoDB" id="9805455at2"/>
<dbReference type="PROSITE" id="PS51447">
    <property type="entry name" value="FDX_ACB"/>
    <property type="match status" value="1"/>
</dbReference>
<feature type="binding site" evidence="11">
    <location>
        <position position="451"/>
    </location>
    <ligand>
        <name>Mg(2+)</name>
        <dbReference type="ChEBI" id="CHEBI:18420"/>
        <note>shared with alpha subunit</note>
    </ligand>
</feature>
<protein>
    <recommendedName>
        <fullName evidence="11">Phenylalanine--tRNA ligase beta subunit</fullName>
        <ecNumber evidence="11">6.1.1.20</ecNumber>
    </recommendedName>
    <alternativeName>
        <fullName evidence="11">Phenylalanyl-tRNA synthetase beta subunit</fullName>
        <shortName evidence="11">PheRS</shortName>
    </alternativeName>
</protein>
<comment type="cofactor">
    <cofactor evidence="11">
        <name>Mg(2+)</name>
        <dbReference type="ChEBI" id="CHEBI:18420"/>
    </cofactor>
    <text evidence="11">Binds 2 magnesium ions per tetramer.</text>
</comment>
<evidence type="ECO:0000256" key="10">
    <source>
        <dbReference type="ARBA" id="ARBA00049255"/>
    </source>
</evidence>
<dbReference type="Pfam" id="PF03483">
    <property type="entry name" value="B3_4"/>
    <property type="match status" value="1"/>
</dbReference>
<keyword evidence="7 11" id="KW-0460">Magnesium</keyword>
<dbReference type="HAMAP" id="MF_00283">
    <property type="entry name" value="Phe_tRNA_synth_beta1"/>
    <property type="match status" value="1"/>
</dbReference>
<evidence type="ECO:0000256" key="4">
    <source>
        <dbReference type="ARBA" id="ARBA00022723"/>
    </source>
</evidence>
<dbReference type="Proteomes" id="UP000298782">
    <property type="component" value="Chromosome"/>
</dbReference>
<dbReference type="NCBIfam" id="TIGR00472">
    <property type="entry name" value="pheT_bact"/>
    <property type="match status" value="1"/>
</dbReference>
<evidence type="ECO:0000256" key="8">
    <source>
        <dbReference type="ARBA" id="ARBA00022917"/>
    </source>
</evidence>
<dbReference type="GO" id="GO:0004826">
    <property type="term" value="F:phenylalanine-tRNA ligase activity"/>
    <property type="evidence" value="ECO:0007669"/>
    <property type="project" value="UniProtKB-UniRule"/>
</dbReference>
<dbReference type="Gene3D" id="3.30.70.380">
    <property type="entry name" value="Ferrodoxin-fold anticodon-binding domain"/>
    <property type="match status" value="1"/>
</dbReference>
<dbReference type="Gene3D" id="3.30.930.10">
    <property type="entry name" value="Bira Bifunctional Protein, Domain 2"/>
    <property type="match status" value="1"/>
</dbReference>
<reference evidence="14 15" key="1">
    <citation type="submission" date="2018-12" db="EMBL/GenBank/DDBJ databases">
        <authorList>
            <person name="Chong R.A."/>
        </authorList>
    </citation>
    <scope>NUCLEOTIDE SEQUENCE [LARGE SCALE GENOMIC DNA]</scope>
    <source>
        <strain evidence="14 15">Tca</strain>
    </source>
</reference>